<dbReference type="AlphaFoldDB" id="A0A4Q7AVA9"/>
<protein>
    <submittedName>
        <fullName evidence="2">Uncharacterized protein</fullName>
    </submittedName>
</protein>
<feature type="signal peptide" evidence="1">
    <location>
        <begin position="1"/>
        <end position="20"/>
    </location>
</feature>
<evidence type="ECO:0000256" key="1">
    <source>
        <dbReference type="SAM" id="SignalP"/>
    </source>
</evidence>
<comment type="caution">
    <text evidence="2">The sequence shown here is derived from an EMBL/GenBank/DDBJ whole genome shotgun (WGS) entry which is preliminary data.</text>
</comment>
<evidence type="ECO:0000313" key="3">
    <source>
        <dbReference type="Proteomes" id="UP000293483"/>
    </source>
</evidence>
<proteinExistence type="predicted"/>
<dbReference type="EMBL" id="SGSU01000007">
    <property type="protein sequence ID" value="RZG67428.1"/>
    <property type="molecule type" value="Genomic_DNA"/>
</dbReference>
<name>A0A4Q7AVA9_9GAMM</name>
<sequence length="149" mass="16585">MKKSLTVLFSLTMFSSVTTATNLAPPKRTIDLRHVINYLETSQGNPDLILSSINESKGFKTTNQAFKSKVKDFGLTKYPSSFTDYVMISKDNVVKQVIITNVHIDCKTGNELSHQETFNNNGDLVKTLTLSGKKTNLYSSKKSAICKKL</sequence>
<gene>
    <name evidence="2" type="ORF">EXE25_07880</name>
</gene>
<accession>A0A4Q7AVA9</accession>
<dbReference type="Proteomes" id="UP000293483">
    <property type="component" value="Unassembled WGS sequence"/>
</dbReference>
<reference evidence="2 3" key="1">
    <citation type="submission" date="2019-02" db="EMBL/GenBank/DDBJ databases">
        <title>The Batch Genome Submission of Acinetobacter spp. strains.</title>
        <authorList>
            <person name="Qin J."/>
            <person name="Hu Y."/>
            <person name="Ye H."/>
            <person name="Wei L."/>
            <person name="Feng Y."/>
            <person name="Zong Z."/>
        </authorList>
    </citation>
    <scope>NUCLEOTIDE SEQUENCE [LARGE SCALE GENOMIC DNA]</scope>
    <source>
        <strain evidence="2 3">WCHABo060081</strain>
    </source>
</reference>
<keyword evidence="1" id="KW-0732">Signal</keyword>
<feature type="chain" id="PRO_5020412153" evidence="1">
    <location>
        <begin position="21"/>
        <end position="149"/>
    </location>
</feature>
<organism evidence="2 3">
    <name type="scientific">Acinetobacter bouvetii</name>
    <dbReference type="NCBI Taxonomy" id="202951"/>
    <lineage>
        <taxon>Bacteria</taxon>
        <taxon>Pseudomonadati</taxon>
        <taxon>Pseudomonadota</taxon>
        <taxon>Gammaproteobacteria</taxon>
        <taxon>Moraxellales</taxon>
        <taxon>Moraxellaceae</taxon>
        <taxon>Acinetobacter</taxon>
    </lineage>
</organism>
<evidence type="ECO:0000313" key="2">
    <source>
        <dbReference type="EMBL" id="RZG67428.1"/>
    </source>
</evidence>
<dbReference type="RefSeq" id="WP_104501003.1">
    <property type="nucleotide sequence ID" value="NZ_SGSU01000007.1"/>
</dbReference>